<evidence type="ECO:0000313" key="1">
    <source>
        <dbReference type="EMBL" id="WKW87039.1"/>
    </source>
</evidence>
<organism evidence="1 2">
    <name type="scientific">Microbacterium phage Nicole72</name>
    <dbReference type="NCBI Taxonomy" id="3062838"/>
    <lineage>
        <taxon>Viruses</taxon>
        <taxon>Duplodnaviria</taxon>
        <taxon>Heunggongvirae</taxon>
        <taxon>Uroviricota</taxon>
        <taxon>Caudoviricetes</taxon>
        <taxon>Hodgkinviridae</taxon>
        <taxon>Meganvirus</taxon>
        <taxon>Meganvirus nichole72</taxon>
    </lineage>
</organism>
<dbReference type="EMBL" id="OR159674">
    <property type="protein sequence ID" value="WKW87039.1"/>
    <property type="molecule type" value="Genomic_DNA"/>
</dbReference>
<name>A0ACD4UHB8_9CAUD</name>
<gene>
    <name evidence="1" type="primary">2</name>
    <name evidence="1" type="ORF">SEA_NICOLE72_2</name>
</gene>
<sequence length="322" mass="35784">MRYIVAGAHGSPWSDAGTLADWARDSMRYEVIAGSSEGRILERDGSPDPMSVGLLASFWYYRKFDLGAITRSCPLILDSGAFTAHTQGGKIDLFEYAEWLDAAPRPYDFAFTLDVLGDERASFRNWERMMKRGTPTIPVVHFGQGPSVLERYIDAGADRIALGGLAGGGPTPQAKAWTAVMFRALREHGHVRTHGLGIHLSSPMARFPWTTTDSSTFGFAWRFARLMLWTGRRWHNVPLDGRSLYAHADLVRSYGFEPEQVAVSTPETREDLVRFVMRVECRAARDYDAAVARRSDRFMVNTTFDAGDVVAAAEEAGEHGQA</sequence>
<proteinExistence type="predicted"/>
<dbReference type="Proteomes" id="UP001654554">
    <property type="component" value="Segment"/>
</dbReference>
<keyword evidence="2" id="KW-1185">Reference proteome</keyword>
<protein>
    <submittedName>
        <fullName evidence="1">Uncharacterized protein</fullName>
    </submittedName>
</protein>
<accession>A0ACD4UHB8</accession>
<reference evidence="1" key="1">
    <citation type="submission" date="2023-06" db="EMBL/GenBank/DDBJ databases">
        <authorList>
            <person name="Byrum C.A."/>
            <person name="Fullante V.A."/>
            <person name="Ghosh G."/>
            <person name="Ivey A.L."/>
            <person name="Joby C.P."/>
            <person name="Johnson E."/>
            <person name="Kamil H.A."/>
            <person name="Martinez L."/>
            <person name="Tutelo G.A."/>
            <person name="Wilson D."/>
            <person name="Ziegler A.J."/>
            <person name="Garlena R.A."/>
            <person name="Russell D.A."/>
            <person name="Jacobs-Sera D."/>
            <person name="Hatfull G.F."/>
        </authorList>
    </citation>
    <scope>NUCLEOTIDE SEQUENCE</scope>
</reference>
<evidence type="ECO:0000313" key="2">
    <source>
        <dbReference type="Proteomes" id="UP001654554"/>
    </source>
</evidence>